<reference evidence="7" key="1">
    <citation type="journal article" date="2005" name="Proc. Natl. Acad. Sci. U.S.A.">
        <title>The psychrophilic lifestyle as revealed by the genome sequence of Colwellia psychrerythraea 34H through genomic and proteomic analyses.</title>
        <authorList>
            <person name="Methe B.A."/>
            <person name="Nelson K.E."/>
            <person name="Deming J.W."/>
            <person name="Momen B."/>
            <person name="Melamud E."/>
            <person name="Zhang X."/>
            <person name="Moult J."/>
            <person name="Madupu R."/>
            <person name="Nelson W.C."/>
            <person name="Dodson R.J."/>
            <person name="Brinkac L.M."/>
            <person name="Daugherty S.C."/>
            <person name="Durkin A.S."/>
            <person name="DeBoy R.T."/>
            <person name="Kolonay J.F."/>
            <person name="Sullivan S.A."/>
            <person name="Zhou L."/>
            <person name="Davidsen T.M."/>
            <person name="Wu M."/>
            <person name="Huston A.L."/>
            <person name="Lewis M."/>
            <person name="Weaver B."/>
            <person name="Weidman J.F."/>
            <person name="Khouri H."/>
            <person name="Utterback T.R."/>
            <person name="Feldblyum T.V."/>
            <person name="Fraser C.M."/>
        </authorList>
    </citation>
    <scope>NUCLEOTIDE SEQUENCE [LARGE SCALE GENOMIC DNA]</scope>
    <source>
        <strain evidence="7">34H</strain>
    </source>
</reference>
<dbReference type="Proteomes" id="UP000000547">
    <property type="component" value="Chromosome"/>
</dbReference>
<dbReference type="InterPro" id="IPR006644">
    <property type="entry name" value="Cadg"/>
</dbReference>
<feature type="compositionally biased region" description="Polar residues" evidence="4">
    <location>
        <begin position="532"/>
        <end position="548"/>
    </location>
</feature>
<keyword evidence="3 5" id="KW-0732">Signal</keyword>
<dbReference type="STRING" id="167879.CPS_2382"/>
<evidence type="ECO:0000313" key="8">
    <source>
        <dbReference type="Proteomes" id="UP000000547"/>
    </source>
</evidence>
<gene>
    <name evidence="7" type="ordered locus">CPS_2382</name>
</gene>
<dbReference type="SUPFAM" id="SSF49313">
    <property type="entry name" value="Cadherin-like"/>
    <property type="match status" value="3"/>
</dbReference>
<keyword evidence="2" id="KW-0964">Secreted</keyword>
<accession>Q482B8</accession>
<dbReference type="EMBL" id="CP000083">
    <property type="protein sequence ID" value="AAZ28726.1"/>
    <property type="molecule type" value="Genomic_DNA"/>
</dbReference>
<dbReference type="GO" id="GO:0016020">
    <property type="term" value="C:membrane"/>
    <property type="evidence" value="ECO:0007669"/>
    <property type="project" value="InterPro"/>
</dbReference>
<sequence>MKNKLAITKLSNNVFLLLCTALTFTPIANAAEVIELTIAEPSALKPDFIGYNANMMSAMSTNPWDRTELTQLYKNTGTSIIRYPGGTIANNFDWPTGNQIKINSSGEESLGSYDYKISNFKTGYQNAGFEPIFVVNLLTRDLQHTLDGLADATAKSLPINRIELGNEFFLKDEAYVDMFPSGQDYVSKADIWTDAIKAIYPHVEIAYVSTMKKDPRSLEWNEKISQCTKCDAIIIHTYTRSELNPVLPADKSTSYFGTNEEQNQQWQQFITNSGVDIMLAQPFEAWHGYTSLNNLPSDKKIWITEFNMKDGTGPTRNTWAHALFNANQLQSFLTDGRVEIALLHNLITGAKSGSHYLGNTFSGLTIDHGQGDLSSQKYSLSAGGIAMRAFGSVLKGMDTIAKINLSDTPTVSPTGYADYDAIYGWQGSNSANEEQRYLLINTSSVSYTVNTENLTTSNKSVRQYWTKPQTFIHSEEVLSGGMVNSLPTLLKLPAYSITVIGETAIELPSNYQQTLTLTATDDHFTKEANPNGKGQPTASQININNSEGDQSRPHIKFNTNQVKGSIESVTLKVYSESVTDTVSAHKINNEWDEYELTWNTMPTLGEFINSASADKNAWLEINVTASLLKSDSLLSFALTNSLTSLNKFSSKEGNKAPELIITTSNAVINVADTNITKDDANILQYYSNSLADAVSDDDNDKLSFYKTSGPSWLMLWSNGKIEGTPTADDIGENTFAIKVSDNTGQASATTALNLTINVISDAPTNAAPVWNNIQNILQQATENISYNSNILALATDADNDALIFAKVSGPDWLSLSDAGEVTGTATNSDIGENNVIVSVTDGTNNSNEFINNELIITVTAEIAVEPINNAPTWSNENIALELATQEQAYTNNIMTFTNDLDGDILVFAKVSGPQWLTLSEAGDITGTPSGNDIGENIFILSVTDSDSDTAQVINNTFTIIVSTKPEPEPTPKTEEDNSEGGSISFSLLLLCFLRVFTMRNKF</sequence>
<dbReference type="Gene3D" id="3.20.20.80">
    <property type="entry name" value="Glycosidases"/>
    <property type="match status" value="1"/>
</dbReference>
<dbReference type="InterPro" id="IPR013783">
    <property type="entry name" value="Ig-like_fold"/>
</dbReference>
<evidence type="ECO:0000256" key="5">
    <source>
        <dbReference type="SAM" id="SignalP"/>
    </source>
</evidence>
<dbReference type="Gene3D" id="2.60.40.10">
    <property type="entry name" value="Immunoglobulins"/>
    <property type="match status" value="3"/>
</dbReference>
<organism evidence="7 8">
    <name type="scientific">Colwellia psychrerythraea (strain 34H / ATCC BAA-681)</name>
    <name type="common">Vibrio psychroerythus</name>
    <dbReference type="NCBI Taxonomy" id="167879"/>
    <lineage>
        <taxon>Bacteria</taxon>
        <taxon>Pseudomonadati</taxon>
        <taxon>Pseudomonadota</taxon>
        <taxon>Gammaproteobacteria</taxon>
        <taxon>Alteromonadales</taxon>
        <taxon>Colwelliaceae</taxon>
        <taxon>Colwellia</taxon>
    </lineage>
</organism>
<feature type="chain" id="PRO_5004234176" description="Dystroglycan-type cadherin-like domain-containing protein" evidence="5">
    <location>
        <begin position="31"/>
        <end position="1002"/>
    </location>
</feature>
<feature type="domain" description="Dystroglycan-type cadherin-like" evidence="6">
    <location>
        <begin position="771"/>
        <end position="871"/>
    </location>
</feature>
<protein>
    <recommendedName>
        <fullName evidence="6">Dystroglycan-type cadherin-like domain-containing protein</fullName>
    </recommendedName>
</protein>
<dbReference type="Pfam" id="PF05345">
    <property type="entry name" value="He_PIG"/>
    <property type="match status" value="3"/>
</dbReference>
<dbReference type="RefSeq" id="WP_011043194.1">
    <property type="nucleotide sequence ID" value="NC_003910.7"/>
</dbReference>
<evidence type="ECO:0000259" key="6">
    <source>
        <dbReference type="SMART" id="SM00736"/>
    </source>
</evidence>
<evidence type="ECO:0000256" key="2">
    <source>
        <dbReference type="ARBA" id="ARBA00022525"/>
    </source>
</evidence>
<name>Q482B8_COLP3</name>
<evidence type="ECO:0000256" key="1">
    <source>
        <dbReference type="ARBA" id="ARBA00004613"/>
    </source>
</evidence>
<evidence type="ECO:0000256" key="3">
    <source>
        <dbReference type="ARBA" id="ARBA00022729"/>
    </source>
</evidence>
<dbReference type="SMART" id="SM00736">
    <property type="entry name" value="CADG"/>
    <property type="match status" value="3"/>
</dbReference>
<feature type="region of interest" description="Disordered" evidence="4">
    <location>
        <begin position="524"/>
        <end position="554"/>
    </location>
</feature>
<evidence type="ECO:0000313" key="7">
    <source>
        <dbReference type="EMBL" id="AAZ28726.1"/>
    </source>
</evidence>
<dbReference type="GO" id="GO:0005509">
    <property type="term" value="F:calcium ion binding"/>
    <property type="evidence" value="ECO:0007669"/>
    <property type="project" value="InterPro"/>
</dbReference>
<proteinExistence type="predicted"/>
<dbReference type="AlphaFoldDB" id="Q482B8"/>
<dbReference type="KEGG" id="cps:CPS_2382"/>
<feature type="domain" description="Dystroglycan-type cadherin-like" evidence="6">
    <location>
        <begin position="670"/>
        <end position="763"/>
    </location>
</feature>
<dbReference type="InterPro" id="IPR017853">
    <property type="entry name" value="GH"/>
</dbReference>
<dbReference type="GO" id="GO:0005576">
    <property type="term" value="C:extracellular region"/>
    <property type="evidence" value="ECO:0007669"/>
    <property type="project" value="UniProtKB-SubCell"/>
</dbReference>
<dbReference type="InterPro" id="IPR055372">
    <property type="entry name" value="CBM96"/>
</dbReference>
<dbReference type="HOGENOM" id="CLU_299301_0_0_6"/>
<dbReference type="SUPFAM" id="SSF51445">
    <property type="entry name" value="(Trans)glycosidases"/>
    <property type="match status" value="1"/>
</dbReference>
<feature type="domain" description="Dystroglycan-type cadherin-like" evidence="6">
    <location>
        <begin position="875"/>
        <end position="968"/>
    </location>
</feature>
<feature type="signal peptide" evidence="5">
    <location>
        <begin position="1"/>
        <end position="30"/>
    </location>
</feature>
<evidence type="ECO:0000256" key="4">
    <source>
        <dbReference type="SAM" id="MobiDB-lite"/>
    </source>
</evidence>
<comment type="subcellular location">
    <subcellularLocation>
        <location evidence="1">Secreted</location>
    </subcellularLocation>
</comment>
<dbReference type="Pfam" id="PF24517">
    <property type="entry name" value="CBM96"/>
    <property type="match status" value="1"/>
</dbReference>
<dbReference type="InterPro" id="IPR015919">
    <property type="entry name" value="Cadherin-like_sf"/>
</dbReference>